<feature type="transmembrane region" description="Helical" evidence="1">
    <location>
        <begin position="6"/>
        <end position="25"/>
    </location>
</feature>
<keyword evidence="1" id="KW-0472">Membrane</keyword>
<organism evidence="2 3">
    <name type="scientific">Halocynthiibacter styelae</name>
    <dbReference type="NCBI Taxonomy" id="2761955"/>
    <lineage>
        <taxon>Bacteria</taxon>
        <taxon>Pseudomonadati</taxon>
        <taxon>Pseudomonadota</taxon>
        <taxon>Alphaproteobacteria</taxon>
        <taxon>Rhodobacterales</taxon>
        <taxon>Paracoccaceae</taxon>
        <taxon>Halocynthiibacter</taxon>
    </lineage>
</organism>
<dbReference type="RefSeq" id="WP_228847958.1">
    <property type="nucleotide sequence ID" value="NZ_JADCKQ010000003.1"/>
</dbReference>
<feature type="transmembrane region" description="Helical" evidence="1">
    <location>
        <begin position="32"/>
        <end position="50"/>
    </location>
</feature>
<keyword evidence="3" id="KW-1185">Reference proteome</keyword>
<name>A0A8J7LKQ0_9RHOB</name>
<dbReference type="AlphaFoldDB" id="A0A8J7LKQ0"/>
<accession>A0A8J7LKQ0</accession>
<evidence type="ECO:0000313" key="2">
    <source>
        <dbReference type="EMBL" id="MBI1493104.1"/>
    </source>
</evidence>
<dbReference type="Proteomes" id="UP000640583">
    <property type="component" value="Unassembled WGS sequence"/>
</dbReference>
<comment type="caution">
    <text evidence="2">The sequence shown here is derived from an EMBL/GenBank/DDBJ whole genome shotgun (WGS) entry which is preliminary data.</text>
</comment>
<dbReference type="EMBL" id="JADCKQ010000003">
    <property type="protein sequence ID" value="MBI1493104.1"/>
    <property type="molecule type" value="Genomic_DNA"/>
</dbReference>
<feature type="transmembrane region" description="Helical" evidence="1">
    <location>
        <begin position="62"/>
        <end position="81"/>
    </location>
</feature>
<protein>
    <submittedName>
        <fullName evidence="2">Uncharacterized protein</fullName>
    </submittedName>
</protein>
<reference evidence="2" key="1">
    <citation type="submission" date="2020-10" db="EMBL/GenBank/DDBJ databases">
        <title>Paenihalocynthiibacter styelae gen. nov., sp. nov., isolated from stalked sea squirt Styela clava.</title>
        <authorList>
            <person name="Kim Y.-O."/>
            <person name="Yoon J.-H."/>
        </authorList>
    </citation>
    <scope>NUCLEOTIDE SEQUENCE</scope>
    <source>
        <strain evidence="2">MYP1-1</strain>
    </source>
</reference>
<keyword evidence="1" id="KW-0812">Transmembrane</keyword>
<keyword evidence="1" id="KW-1133">Transmembrane helix</keyword>
<gene>
    <name evidence="2" type="ORF">H1D41_05580</name>
</gene>
<evidence type="ECO:0000256" key="1">
    <source>
        <dbReference type="SAM" id="Phobius"/>
    </source>
</evidence>
<evidence type="ECO:0000313" key="3">
    <source>
        <dbReference type="Proteomes" id="UP000640583"/>
    </source>
</evidence>
<sequence>MIEHEGLLIIVGMTTVISAIILATAAMKIATYYAIARIMLVSSILGSIFLGEMHVSGRYGNLFWPTIVYFGAIALALIAAYRIRTK</sequence>
<proteinExistence type="predicted"/>